<dbReference type="EMBL" id="CP011232">
    <property type="protein sequence ID" value="AKI98004.1"/>
    <property type="molecule type" value="Genomic_DNA"/>
</dbReference>
<organism evidence="2 3">
    <name type="scientific">Kosmotoga pacifica</name>
    <dbReference type="NCBI Taxonomy" id="1330330"/>
    <lineage>
        <taxon>Bacteria</taxon>
        <taxon>Thermotogati</taxon>
        <taxon>Thermotogota</taxon>
        <taxon>Thermotogae</taxon>
        <taxon>Kosmotogales</taxon>
        <taxon>Kosmotogaceae</taxon>
        <taxon>Kosmotoga</taxon>
    </lineage>
</organism>
<dbReference type="InterPro" id="IPR054527">
    <property type="entry name" value="BCE_2095-like_N"/>
</dbReference>
<dbReference type="Pfam" id="PF22316">
    <property type="entry name" value="ABhydrolase-like_N"/>
    <property type="match status" value="1"/>
</dbReference>
<dbReference type="AlphaFoldDB" id="A0A0G2ZEN2"/>
<sequence length="145" mass="16772">MKSFHAYQNEFFDLYLAGKIAEALNLVDEIKIACPDMAYRTKFWEACLHSIRNEKALAIKALEELKDMGYWLSPKILEHDRDLENIKEEPEFVEILGVFKQRQDKALKLSASSKLEFLPSGSLQSKLPLIITLHWRLGNAEEFSN</sequence>
<keyword evidence="3" id="KW-1185">Reference proteome</keyword>
<dbReference type="KEGG" id="kpf:IX53_09400"/>
<evidence type="ECO:0000313" key="2">
    <source>
        <dbReference type="EMBL" id="AKI98004.1"/>
    </source>
</evidence>
<proteinExistence type="predicted"/>
<dbReference type="Proteomes" id="UP000035159">
    <property type="component" value="Chromosome"/>
</dbReference>
<dbReference type="RefSeq" id="WP_047755139.1">
    <property type="nucleotide sequence ID" value="NZ_CAJUHA010000001.1"/>
</dbReference>
<accession>A0A0G2ZEN2</accession>
<evidence type="ECO:0000313" key="3">
    <source>
        <dbReference type="Proteomes" id="UP000035159"/>
    </source>
</evidence>
<protein>
    <recommendedName>
        <fullName evidence="1">BCE-2095-like N-terminal domain-containing protein</fullName>
    </recommendedName>
</protein>
<dbReference type="PATRIC" id="fig|1330330.3.peg.1915"/>
<reference evidence="2 3" key="1">
    <citation type="submission" date="2015-04" db="EMBL/GenBank/DDBJ databases">
        <title>Complete Genome Sequence of Kosmotoga pacifica SLHLJ1.</title>
        <authorList>
            <person name="Jiang L.J."/>
            <person name="Shao Z.Z."/>
            <person name="Jebbar M."/>
        </authorList>
    </citation>
    <scope>NUCLEOTIDE SEQUENCE [LARGE SCALE GENOMIC DNA]</scope>
    <source>
        <strain evidence="2 3">SLHLJ1</strain>
    </source>
</reference>
<name>A0A0G2ZEN2_9BACT</name>
<gene>
    <name evidence="2" type="ORF">IX53_09400</name>
</gene>
<evidence type="ECO:0000259" key="1">
    <source>
        <dbReference type="Pfam" id="PF22316"/>
    </source>
</evidence>
<dbReference type="NCBIfam" id="NF047558">
    <property type="entry name" value="TPR_END_plus"/>
    <property type="match status" value="1"/>
</dbReference>
<feature type="domain" description="BCE-2095-like N-terminal" evidence="1">
    <location>
        <begin position="9"/>
        <end position="106"/>
    </location>
</feature>